<protein>
    <recommendedName>
        <fullName evidence="2">Secreted protein</fullName>
    </recommendedName>
</protein>
<sequence length="79" mass="8602">MAVVALLSRFSVGPHRFDVVDATLSVLMLSSTYCSTSSLLLLTTACWRPNSGYSVVPNHTCYRAIGNNLVSGVKTFFTR</sequence>
<evidence type="ECO:0008006" key="2">
    <source>
        <dbReference type="Google" id="ProtNLM"/>
    </source>
</evidence>
<accession>A0AAU8GD61</accession>
<name>A0AAU8GD61_9CAUD</name>
<gene>
    <name evidence="1" type="ORF">WPAQZDVY_CDS0043</name>
</gene>
<organism evidence="1">
    <name type="scientific">Salmonella phage vB_STmST19_KE14</name>
    <dbReference type="NCBI Taxonomy" id="3161168"/>
    <lineage>
        <taxon>Viruses</taxon>
        <taxon>Duplodnaviria</taxon>
        <taxon>Heunggongvirae</taxon>
        <taxon>Uroviricota</taxon>
        <taxon>Caudoviricetes</taxon>
        <taxon>Autographivirales</taxon>
        <taxon>Autotranscriptaviridae</taxon>
        <taxon>Studiervirinae</taxon>
        <taxon>Kayfunavirus</taxon>
    </lineage>
</organism>
<reference evidence="1" key="1">
    <citation type="submission" date="2024-05" db="EMBL/GenBank/DDBJ databases">
        <authorList>
            <person name="Mugo M.M."/>
            <person name="Musyoki A.M."/>
            <person name="Makumi A.M."/>
            <person name="Mutai I."/>
            <person name="Drechsel O."/>
            <person name="Kering K.K."/>
            <person name="Muturi P."/>
            <person name="Mbae C.K."/>
            <person name="Kariuki S.M."/>
        </authorList>
    </citation>
    <scope>NUCLEOTIDE SEQUENCE</scope>
</reference>
<dbReference type="EMBL" id="PP856716">
    <property type="protein sequence ID" value="XCH39878.1"/>
    <property type="molecule type" value="Genomic_DNA"/>
</dbReference>
<proteinExistence type="predicted"/>
<evidence type="ECO:0000313" key="1">
    <source>
        <dbReference type="EMBL" id="XCH39878.1"/>
    </source>
</evidence>